<dbReference type="EMBL" id="MQUA01000013">
    <property type="protein sequence ID" value="PQB08620.1"/>
    <property type="molecule type" value="Genomic_DNA"/>
</dbReference>
<keyword evidence="3" id="KW-1185">Reference proteome</keyword>
<feature type="transmembrane region" description="Helical" evidence="1">
    <location>
        <begin position="27"/>
        <end position="56"/>
    </location>
</feature>
<dbReference type="Pfam" id="PF17319">
    <property type="entry name" value="DUF5362"/>
    <property type="match status" value="1"/>
</dbReference>
<dbReference type="AlphaFoldDB" id="A0A2S7L155"/>
<feature type="transmembrane region" description="Helical" evidence="1">
    <location>
        <begin position="120"/>
        <end position="145"/>
    </location>
</feature>
<keyword evidence="1" id="KW-0472">Membrane</keyword>
<gene>
    <name evidence="2" type="ORF">BST83_05670</name>
</gene>
<dbReference type="Proteomes" id="UP000239522">
    <property type="component" value="Unassembled WGS sequence"/>
</dbReference>
<feature type="transmembrane region" description="Helical" evidence="1">
    <location>
        <begin position="68"/>
        <end position="89"/>
    </location>
</feature>
<proteinExistence type="predicted"/>
<comment type="caution">
    <text evidence="2">The sequence shown here is derived from an EMBL/GenBank/DDBJ whole genome shotgun (WGS) entry which is preliminary data.</text>
</comment>
<organism evidence="2 3">
    <name type="scientific">Polaribacter filamentus</name>
    <dbReference type="NCBI Taxonomy" id="53483"/>
    <lineage>
        <taxon>Bacteria</taxon>
        <taxon>Pseudomonadati</taxon>
        <taxon>Bacteroidota</taxon>
        <taxon>Flavobacteriia</taxon>
        <taxon>Flavobacteriales</taxon>
        <taxon>Flavobacteriaceae</taxon>
    </lineage>
</organism>
<evidence type="ECO:0000256" key="1">
    <source>
        <dbReference type="SAM" id="Phobius"/>
    </source>
</evidence>
<dbReference type="InterPro" id="IPR035287">
    <property type="entry name" value="DUF5362"/>
</dbReference>
<keyword evidence="1" id="KW-1133">Transmembrane helix</keyword>
<evidence type="ECO:0000313" key="3">
    <source>
        <dbReference type="Proteomes" id="UP000239522"/>
    </source>
</evidence>
<accession>A0A2S7L155</accession>
<evidence type="ECO:0008006" key="4">
    <source>
        <dbReference type="Google" id="ProtNLM"/>
    </source>
</evidence>
<name>A0A2S7L155_9FLAO</name>
<keyword evidence="1" id="KW-0812">Transmembrane</keyword>
<protein>
    <recommendedName>
        <fullName evidence="4">DUF5362 domain-containing protein</fullName>
    </recommendedName>
</protein>
<evidence type="ECO:0000313" key="2">
    <source>
        <dbReference type="EMBL" id="PQB08620.1"/>
    </source>
</evidence>
<sequence length="146" mass="16350">MGNPITQLEQLTLNSKAKSFLKETAKWAFFLSIIGFVGIGFLVILAIFSSVIFSAIPQAKLVPFDLGMAMTILYLLLAVLYFFPVYYLMQFSTKMKKALATKNDETLADSFQVLKSHYKFIGVFTIITMSLYVMLIVVSMISGAFL</sequence>
<reference evidence="2 3" key="1">
    <citation type="submission" date="2016-11" db="EMBL/GenBank/DDBJ databases">
        <title>Trade-off between light-utilization and light-protection in marine flavobacteria.</title>
        <authorList>
            <person name="Kumagai Y."/>
        </authorList>
    </citation>
    <scope>NUCLEOTIDE SEQUENCE [LARGE SCALE GENOMIC DNA]</scope>
    <source>
        <strain evidence="2 3">ATCC 700397</strain>
    </source>
</reference>